<dbReference type="Gene3D" id="3.40.10.10">
    <property type="entry name" value="DNA Methylphosphotriester Repair Domain"/>
    <property type="match status" value="1"/>
</dbReference>
<dbReference type="SMART" id="SM00478">
    <property type="entry name" value="ENDO3c"/>
    <property type="match status" value="1"/>
</dbReference>
<evidence type="ECO:0000256" key="14">
    <source>
        <dbReference type="SAM" id="MobiDB-lite"/>
    </source>
</evidence>
<dbReference type="PROSITE" id="PS00041">
    <property type="entry name" value="HTH_ARAC_FAMILY_1"/>
    <property type="match status" value="1"/>
</dbReference>
<evidence type="ECO:0000256" key="1">
    <source>
        <dbReference type="ARBA" id="ARBA00000086"/>
    </source>
</evidence>
<comment type="cofactor">
    <cofactor evidence="2">
        <name>Zn(2+)</name>
        <dbReference type="ChEBI" id="CHEBI:29105"/>
    </cofactor>
</comment>
<proteinExistence type="predicted"/>
<evidence type="ECO:0000313" key="17">
    <source>
        <dbReference type="Proteomes" id="UP001500751"/>
    </source>
</evidence>
<dbReference type="SMART" id="SM00342">
    <property type="entry name" value="HTH_ARAC"/>
    <property type="match status" value="1"/>
</dbReference>
<accession>A0ABN2UA74</accession>
<evidence type="ECO:0000256" key="4">
    <source>
        <dbReference type="ARBA" id="ARBA00022603"/>
    </source>
</evidence>
<dbReference type="SUPFAM" id="SSF48150">
    <property type="entry name" value="DNA-glycosylase"/>
    <property type="match status" value="1"/>
</dbReference>
<evidence type="ECO:0000259" key="15">
    <source>
        <dbReference type="PROSITE" id="PS01124"/>
    </source>
</evidence>
<dbReference type="PANTHER" id="PTHR43003:SF13">
    <property type="entry name" value="DNA-3-METHYLADENINE GLYCOSYLASE 2"/>
    <property type="match status" value="1"/>
</dbReference>
<dbReference type="InterPro" id="IPR035451">
    <property type="entry name" value="Ada-like_dom_sf"/>
</dbReference>
<dbReference type="InterPro" id="IPR023170">
    <property type="entry name" value="HhH_base_excis_C"/>
</dbReference>
<dbReference type="Gene3D" id="1.10.340.30">
    <property type="entry name" value="Hypothetical protein, domain 2"/>
    <property type="match status" value="1"/>
</dbReference>
<dbReference type="Pfam" id="PF12833">
    <property type="entry name" value="HTH_18"/>
    <property type="match status" value="1"/>
</dbReference>
<dbReference type="Pfam" id="PF02805">
    <property type="entry name" value="Ada_Zn_binding"/>
    <property type="match status" value="1"/>
</dbReference>
<dbReference type="InterPro" id="IPR004026">
    <property type="entry name" value="Ada_DNA_repair_Zn-bd"/>
</dbReference>
<feature type="region of interest" description="Disordered" evidence="14">
    <location>
        <begin position="1"/>
        <end position="23"/>
    </location>
</feature>
<keyword evidence="17" id="KW-1185">Reference proteome</keyword>
<evidence type="ECO:0000256" key="7">
    <source>
        <dbReference type="ARBA" id="ARBA00022763"/>
    </source>
</evidence>
<keyword evidence="11" id="KW-0010">Activator</keyword>
<keyword evidence="8" id="KW-0862">Zinc</keyword>
<comment type="caution">
    <text evidence="16">The sequence shown here is derived from an EMBL/GenBank/DDBJ whole genome shotgun (WGS) entry which is preliminary data.</text>
</comment>
<dbReference type="Gene3D" id="3.30.310.20">
    <property type="entry name" value="DNA-3-methyladenine glycosylase AlkA, N-terminal domain"/>
    <property type="match status" value="1"/>
</dbReference>
<comment type="catalytic activity">
    <reaction evidence="1">
        <text>Hydrolysis of alkylated DNA, releasing 3-methyladenine, 3-methylguanine, 7-methylguanine and 7-methyladenine.</text>
        <dbReference type="EC" id="3.2.2.21"/>
    </reaction>
</comment>
<keyword evidence="4" id="KW-0489">Methyltransferase</keyword>
<dbReference type="Pfam" id="PF06029">
    <property type="entry name" value="AlkA_N"/>
    <property type="match status" value="1"/>
</dbReference>
<dbReference type="InterPro" id="IPR010316">
    <property type="entry name" value="AlkA_N"/>
</dbReference>
<evidence type="ECO:0000256" key="8">
    <source>
        <dbReference type="ARBA" id="ARBA00022833"/>
    </source>
</evidence>
<dbReference type="Proteomes" id="UP001500751">
    <property type="component" value="Unassembled WGS sequence"/>
</dbReference>
<evidence type="ECO:0000256" key="3">
    <source>
        <dbReference type="ARBA" id="ARBA00012000"/>
    </source>
</evidence>
<dbReference type="InterPro" id="IPR003265">
    <property type="entry name" value="HhH-GPD_domain"/>
</dbReference>
<dbReference type="InterPro" id="IPR009057">
    <property type="entry name" value="Homeodomain-like_sf"/>
</dbReference>
<reference evidence="17" key="1">
    <citation type="journal article" date="2019" name="Int. J. Syst. Evol. Microbiol.">
        <title>The Global Catalogue of Microorganisms (GCM) 10K type strain sequencing project: providing services to taxonomists for standard genome sequencing and annotation.</title>
        <authorList>
            <consortium name="The Broad Institute Genomics Platform"/>
            <consortium name="The Broad Institute Genome Sequencing Center for Infectious Disease"/>
            <person name="Wu L."/>
            <person name="Ma J."/>
        </authorList>
    </citation>
    <scope>NUCLEOTIDE SEQUENCE [LARGE SCALE GENOMIC DNA]</scope>
    <source>
        <strain evidence="17">JCM 16014</strain>
    </source>
</reference>
<dbReference type="SUPFAM" id="SSF55945">
    <property type="entry name" value="TATA-box binding protein-like"/>
    <property type="match status" value="1"/>
</dbReference>
<dbReference type="CDD" id="cd00056">
    <property type="entry name" value="ENDO3c"/>
    <property type="match status" value="1"/>
</dbReference>
<evidence type="ECO:0000256" key="11">
    <source>
        <dbReference type="ARBA" id="ARBA00023159"/>
    </source>
</evidence>
<dbReference type="EMBL" id="BAAAQN010000019">
    <property type="protein sequence ID" value="GAA2032379.1"/>
    <property type="molecule type" value="Genomic_DNA"/>
</dbReference>
<evidence type="ECO:0000256" key="5">
    <source>
        <dbReference type="ARBA" id="ARBA00022679"/>
    </source>
</evidence>
<name>A0ABN2UA74_9ACTN</name>
<dbReference type="PROSITE" id="PS01124">
    <property type="entry name" value="HTH_ARAC_FAMILY_2"/>
    <property type="match status" value="1"/>
</dbReference>
<dbReference type="PANTHER" id="PTHR43003">
    <property type="entry name" value="DNA-3-METHYLADENINE GLYCOSYLASE"/>
    <property type="match status" value="1"/>
</dbReference>
<evidence type="ECO:0000256" key="12">
    <source>
        <dbReference type="ARBA" id="ARBA00023163"/>
    </source>
</evidence>
<protein>
    <recommendedName>
        <fullName evidence="3">DNA-3-methyladenine glycosylase II</fullName>
        <ecNumber evidence="3">3.2.2.21</ecNumber>
    </recommendedName>
</protein>
<dbReference type="InterPro" id="IPR018062">
    <property type="entry name" value="HTH_AraC-typ_CS"/>
</dbReference>
<dbReference type="EC" id="3.2.2.21" evidence="3"/>
<dbReference type="SUPFAM" id="SSF46689">
    <property type="entry name" value="Homeodomain-like"/>
    <property type="match status" value="1"/>
</dbReference>
<keyword evidence="12" id="KW-0804">Transcription</keyword>
<keyword evidence="9" id="KW-0805">Transcription regulation</keyword>
<dbReference type="RefSeq" id="WP_425559203.1">
    <property type="nucleotide sequence ID" value="NZ_BAAAQN010000019.1"/>
</dbReference>
<evidence type="ECO:0000256" key="9">
    <source>
        <dbReference type="ARBA" id="ARBA00023015"/>
    </source>
</evidence>
<evidence type="ECO:0000256" key="10">
    <source>
        <dbReference type="ARBA" id="ARBA00023125"/>
    </source>
</evidence>
<gene>
    <name evidence="16" type="ORF">GCM10009839_35630</name>
</gene>
<keyword evidence="6" id="KW-0479">Metal-binding</keyword>
<organism evidence="16 17">
    <name type="scientific">Catenulispora yoronensis</name>
    <dbReference type="NCBI Taxonomy" id="450799"/>
    <lineage>
        <taxon>Bacteria</taxon>
        <taxon>Bacillati</taxon>
        <taxon>Actinomycetota</taxon>
        <taxon>Actinomycetes</taxon>
        <taxon>Catenulisporales</taxon>
        <taxon>Catenulisporaceae</taxon>
        <taxon>Catenulispora</taxon>
    </lineage>
</organism>
<sequence>MSRPAPHPTTDPQGGAPRRGSELQDDFDTYYRAVTSRDTRFDGRFFTGVTTTGIYCRPICPARTPKPENVRFFRVAAAAEAAGFRTCRRCRPDKVPGSPDWNVRADLAGRALRLIADGAADQLDGVAELARTLAVSQRHLHRVLVAELGVGPLTLARSRRAQTARLLLESTSLPVSDIAFAAGYGSIRQFNDSVREAFGATPSDIRTRFGSGAAAAELVGSAVDGDGALTLRLGYRAPFDFGALLGWFGDRAVPGVDEVAGTGPDAVYRRALRLPHGTGQVELRDDAGVIHARLSVEDLRDVAVAVRRCRDLLDLDADPAQVAAALSTDPALAPLVAARPGLRVPGAVDGFEIAVRAVLGQQISVAAARTLTARLVQRFTAVELAAEAALVPEAALVAVEAAVPPSEAAPVPEPPADSNPDSVGHFIDNRAPLLPFPRAETLAEGDYEGLGLTRRTTATLRTLAAAVASGDLVLDRGVDRAEARARLLALSGIGPWTADYIALRVFGDPDAFPVGDLVLRRQAEALGLPGTEKALLAHAEAWRPWRAYAALHLWASTTSEGNTQ</sequence>
<feature type="domain" description="HTH araC/xylS-type" evidence="15">
    <location>
        <begin position="109"/>
        <end position="208"/>
    </location>
</feature>
<keyword evidence="10" id="KW-0238">DNA-binding</keyword>
<keyword evidence="5" id="KW-0808">Transferase</keyword>
<keyword evidence="13" id="KW-0234">DNA repair</keyword>
<dbReference type="InterPro" id="IPR011257">
    <property type="entry name" value="DNA_glycosylase"/>
</dbReference>
<evidence type="ECO:0000256" key="6">
    <source>
        <dbReference type="ARBA" id="ARBA00022723"/>
    </source>
</evidence>
<keyword evidence="7" id="KW-0227">DNA damage</keyword>
<evidence type="ECO:0000313" key="16">
    <source>
        <dbReference type="EMBL" id="GAA2032379.1"/>
    </source>
</evidence>
<dbReference type="InterPro" id="IPR051912">
    <property type="entry name" value="Alkylbase_DNA_Glycosylase/TA"/>
</dbReference>
<evidence type="ECO:0000256" key="2">
    <source>
        <dbReference type="ARBA" id="ARBA00001947"/>
    </source>
</evidence>
<dbReference type="InterPro" id="IPR018060">
    <property type="entry name" value="HTH_AraC"/>
</dbReference>
<dbReference type="Gene3D" id="1.10.10.60">
    <property type="entry name" value="Homeodomain-like"/>
    <property type="match status" value="1"/>
</dbReference>
<dbReference type="SMART" id="SM01009">
    <property type="entry name" value="AlkA_N"/>
    <property type="match status" value="1"/>
</dbReference>
<dbReference type="Gene3D" id="1.10.1670.10">
    <property type="entry name" value="Helix-hairpin-Helix base-excision DNA repair enzymes (C-terminal)"/>
    <property type="match status" value="1"/>
</dbReference>
<dbReference type="InterPro" id="IPR037046">
    <property type="entry name" value="AlkA_N_sf"/>
</dbReference>
<evidence type="ECO:0000256" key="13">
    <source>
        <dbReference type="ARBA" id="ARBA00023204"/>
    </source>
</evidence>
<dbReference type="SUPFAM" id="SSF57884">
    <property type="entry name" value="Ada DNA repair protein, N-terminal domain (N-Ada 10)"/>
    <property type="match status" value="1"/>
</dbReference>